<protein>
    <submittedName>
        <fullName evidence="1">Uncharacterized protein</fullName>
    </submittedName>
</protein>
<dbReference type="EMBL" id="JANDWZ010000022">
    <property type="protein sequence ID" value="MCP9564983.1"/>
    <property type="molecule type" value="Genomic_DNA"/>
</dbReference>
<name>A0AAW5IJ44_9BACT</name>
<accession>A0AAW5IJ44</accession>
<gene>
    <name evidence="1" type="ORF">NNC64_10550</name>
</gene>
<evidence type="ECO:0000313" key="1">
    <source>
        <dbReference type="EMBL" id="MCP9564983.1"/>
    </source>
</evidence>
<proteinExistence type="predicted"/>
<reference evidence="1" key="1">
    <citation type="submission" date="2022-07" db="EMBL/GenBank/DDBJ databases">
        <title>Prevotella copri.</title>
        <authorList>
            <person name="Yang C."/>
        </authorList>
    </citation>
    <scope>NUCLEOTIDE SEQUENCE</scope>
    <source>
        <strain evidence="1">HF2107</strain>
    </source>
</reference>
<dbReference type="Proteomes" id="UP001205531">
    <property type="component" value="Unassembled WGS sequence"/>
</dbReference>
<evidence type="ECO:0000313" key="2">
    <source>
        <dbReference type="Proteomes" id="UP001205531"/>
    </source>
</evidence>
<sequence length="58" mass="6720">MNRLFKTLLLTLLIPVCTLPTMHLRIQGYRLGQGLRPQLINFVRSERILIKDVTSISK</sequence>
<dbReference type="AlphaFoldDB" id="A0AAW5IJ44"/>
<organism evidence="1 2">
    <name type="scientific">Segatella copri</name>
    <dbReference type="NCBI Taxonomy" id="165179"/>
    <lineage>
        <taxon>Bacteria</taxon>
        <taxon>Pseudomonadati</taxon>
        <taxon>Bacteroidota</taxon>
        <taxon>Bacteroidia</taxon>
        <taxon>Bacteroidales</taxon>
        <taxon>Prevotellaceae</taxon>
        <taxon>Segatella</taxon>
    </lineage>
</organism>
<comment type="caution">
    <text evidence="1">The sequence shown here is derived from an EMBL/GenBank/DDBJ whole genome shotgun (WGS) entry which is preliminary data.</text>
</comment>
<dbReference type="RefSeq" id="WP_254952623.1">
    <property type="nucleotide sequence ID" value="NZ_JANDWY010000018.1"/>
</dbReference>